<evidence type="ECO:0000313" key="3">
    <source>
        <dbReference type="Proteomes" id="UP000198922"/>
    </source>
</evidence>
<evidence type="ECO:0000313" key="2">
    <source>
        <dbReference type="EMBL" id="SDF24212.1"/>
    </source>
</evidence>
<name>A0A1G7JGY1_9RHOB</name>
<dbReference type="Proteomes" id="UP000198922">
    <property type="component" value="Unassembled WGS sequence"/>
</dbReference>
<proteinExistence type="predicted"/>
<evidence type="ECO:0000256" key="1">
    <source>
        <dbReference type="SAM" id="MobiDB-lite"/>
    </source>
</evidence>
<dbReference type="STRING" id="521013.SAMN04488567_3721"/>
<keyword evidence="3" id="KW-1185">Reference proteome</keyword>
<dbReference type="AlphaFoldDB" id="A0A1G7JGY1"/>
<dbReference type="EMBL" id="FNAT01000009">
    <property type="protein sequence ID" value="SDF24212.1"/>
    <property type="molecule type" value="Genomic_DNA"/>
</dbReference>
<gene>
    <name evidence="2" type="ORF">SAMN04488567_3721</name>
</gene>
<sequence length="29" mass="3120">MMLIDISFRPARAAAAHGHDRTPGTGGRR</sequence>
<protein>
    <submittedName>
        <fullName evidence="2">Uncharacterized protein</fullName>
    </submittedName>
</protein>
<reference evidence="3" key="1">
    <citation type="submission" date="2016-10" db="EMBL/GenBank/DDBJ databases">
        <authorList>
            <person name="Varghese N."/>
            <person name="Submissions S."/>
        </authorList>
    </citation>
    <scope>NUCLEOTIDE SEQUENCE [LARGE SCALE GENOMIC DNA]</scope>
    <source>
        <strain evidence="3">DSM 21424</strain>
    </source>
</reference>
<accession>A0A1G7JGY1</accession>
<feature type="region of interest" description="Disordered" evidence="1">
    <location>
        <begin position="10"/>
        <end position="29"/>
    </location>
</feature>
<organism evidence="2 3">
    <name type="scientific">Limimaricola pyoseonensis</name>
    <dbReference type="NCBI Taxonomy" id="521013"/>
    <lineage>
        <taxon>Bacteria</taxon>
        <taxon>Pseudomonadati</taxon>
        <taxon>Pseudomonadota</taxon>
        <taxon>Alphaproteobacteria</taxon>
        <taxon>Rhodobacterales</taxon>
        <taxon>Paracoccaceae</taxon>
        <taxon>Limimaricola</taxon>
    </lineage>
</organism>